<dbReference type="InterPro" id="IPR001100">
    <property type="entry name" value="Pyr_nuc-diS_OxRdtase"/>
</dbReference>
<evidence type="ECO:0000259" key="7">
    <source>
        <dbReference type="Pfam" id="PF02852"/>
    </source>
</evidence>
<evidence type="ECO:0000256" key="1">
    <source>
        <dbReference type="ARBA" id="ARBA00007532"/>
    </source>
</evidence>
<dbReference type="InterPro" id="IPR016156">
    <property type="entry name" value="FAD/NAD-linked_Rdtase_dimer_sf"/>
</dbReference>
<feature type="binding site" evidence="4">
    <location>
        <position position="381"/>
    </location>
    <ligand>
        <name>NAD(+)</name>
        <dbReference type="ChEBI" id="CHEBI:57540"/>
    </ligand>
</feature>
<evidence type="ECO:0000256" key="4">
    <source>
        <dbReference type="PIRSR" id="PIRSR000350-3"/>
    </source>
</evidence>
<evidence type="ECO:0000259" key="8">
    <source>
        <dbReference type="Pfam" id="PF07992"/>
    </source>
</evidence>
<dbReference type="PRINTS" id="PR00411">
    <property type="entry name" value="PNDRDTASEI"/>
</dbReference>
<keyword evidence="4" id="KW-0520">NAD</keyword>
<keyword evidence="10" id="KW-1185">Reference proteome</keyword>
<feature type="binding site" evidence="4">
    <location>
        <begin position="286"/>
        <end position="293"/>
    </location>
    <ligand>
        <name>NAD(+)</name>
        <dbReference type="ChEBI" id="CHEBI:57540"/>
    </ligand>
</feature>
<accession>A0ABD3MB35</accession>
<feature type="domain" description="Pyridine nucleotide-disulphide oxidoreductase dimerisation" evidence="7">
    <location>
        <begin position="460"/>
        <end position="571"/>
    </location>
</feature>
<name>A0ABD3MB35_9STRA</name>
<keyword evidence="3 4" id="KW-0274">FAD</keyword>
<dbReference type="SUPFAM" id="SSF51905">
    <property type="entry name" value="FAD/NAD(P)-binding domain"/>
    <property type="match status" value="1"/>
</dbReference>
<comment type="cofactor">
    <cofactor evidence="4">
        <name>FAD</name>
        <dbReference type="ChEBI" id="CHEBI:57692"/>
    </cofactor>
    <text evidence="4">Binds 1 FAD per subunit.</text>
</comment>
<dbReference type="Pfam" id="PF02852">
    <property type="entry name" value="Pyr_redox_dim"/>
    <property type="match status" value="1"/>
</dbReference>
<feature type="chain" id="PRO_5044868942" description="Mercuric reductase" evidence="6">
    <location>
        <begin position="36"/>
        <end position="595"/>
    </location>
</feature>
<dbReference type="AlphaFoldDB" id="A0ABD3MB35"/>
<dbReference type="InterPro" id="IPR004099">
    <property type="entry name" value="Pyr_nucl-diS_OxRdtase_dimer"/>
</dbReference>
<evidence type="ECO:0000313" key="10">
    <source>
        <dbReference type="Proteomes" id="UP001530293"/>
    </source>
</evidence>
<sequence>MAHHHHIMPTSDGMILTNFVCLLALCIILHSRGEAFVPSTFTSARQYCSSSICILPSPAAAKPTSSTLHTTPSTTYDMIVIGGGSAGLTAAKFASTFGKSVCLIESSRVGGDCTWTGCIPSKTMLAAAKRVHTWRRMNERYGNGKDDNNNSYDASLHEMLRDIKRDIDENRQRIYDEDDSPEVLASLGIQVVHGRAFFHDAKTVNVTKNEWNDEDSDGSTHQLHAKYGIVIASGATPSTTLLENIAGLDTIPYWTYENVWDEFFLAVEKRNRKRDTEKLMKVIVVGGGPIGCELSQAMSRLGCSVVLVSKSPRLLPDADVEASMELQRVLENEGIDVMCNQAVVSVTTESSSKESGDGSTIKVSLSSQESILGDHILVSTGRVPNINNMGLENIGLQINDDTNGGGICVDSKLQTTVKGIFSAGDCTGDRQFTHYAGFQGAIAARNILLPLKDVGVLSDVPSTTFTDPEVSSVGLTEPAAIDQYGESDVSISFRKLSKIDRAICEGVDSNGFIKIVYNRRTKQILGASIVSPSAGELISEIAVARDAHLPFDQLATVMHSYPSYSIALQQMAAEVYYDKLKKNRVYYDVLKKLGL</sequence>
<dbReference type="Proteomes" id="UP001530293">
    <property type="component" value="Unassembled WGS sequence"/>
</dbReference>
<feature type="domain" description="FAD/NAD(P)-binding" evidence="8">
    <location>
        <begin position="76"/>
        <end position="440"/>
    </location>
</feature>
<evidence type="ECO:0000313" key="9">
    <source>
        <dbReference type="EMBL" id="KAL3760817.1"/>
    </source>
</evidence>
<dbReference type="SUPFAM" id="SSF55424">
    <property type="entry name" value="FAD/NAD-linked reductases, dimerisation (C-terminal) domain"/>
    <property type="match status" value="1"/>
</dbReference>
<dbReference type="PRINTS" id="PR00368">
    <property type="entry name" value="FADPNR"/>
</dbReference>
<feature type="binding site" evidence="4">
    <location>
        <position position="122"/>
    </location>
    <ligand>
        <name>FAD</name>
        <dbReference type="ChEBI" id="CHEBI:57692"/>
    </ligand>
</feature>
<comment type="caution">
    <text evidence="9">The sequence shown here is derived from an EMBL/GenBank/DDBJ whole genome shotgun (WGS) entry which is preliminary data.</text>
</comment>
<evidence type="ECO:0008006" key="11">
    <source>
        <dbReference type="Google" id="ProtNLM"/>
    </source>
</evidence>
<feature type="disulfide bond" description="Redox-active" evidence="5">
    <location>
        <begin position="113"/>
        <end position="118"/>
    </location>
</feature>
<proteinExistence type="inferred from homology"/>
<reference evidence="9 10" key="1">
    <citation type="submission" date="2024-10" db="EMBL/GenBank/DDBJ databases">
        <title>Updated reference genomes for cyclostephanoid diatoms.</title>
        <authorList>
            <person name="Roberts W.R."/>
            <person name="Alverson A.J."/>
        </authorList>
    </citation>
    <scope>NUCLEOTIDE SEQUENCE [LARGE SCALE GENOMIC DNA]</scope>
    <source>
        <strain evidence="9 10">AJA232-27</strain>
    </source>
</reference>
<dbReference type="EMBL" id="JALLBG020000171">
    <property type="protein sequence ID" value="KAL3760817.1"/>
    <property type="molecule type" value="Genomic_DNA"/>
</dbReference>
<dbReference type="InterPro" id="IPR023753">
    <property type="entry name" value="FAD/NAD-binding_dom"/>
</dbReference>
<dbReference type="PANTHER" id="PTHR43014:SF2">
    <property type="entry name" value="MERCURIC REDUCTASE"/>
    <property type="match status" value="1"/>
</dbReference>
<dbReference type="Pfam" id="PF07992">
    <property type="entry name" value="Pyr_redox_2"/>
    <property type="match status" value="1"/>
</dbReference>
<dbReference type="InterPro" id="IPR036188">
    <property type="entry name" value="FAD/NAD-bd_sf"/>
</dbReference>
<comment type="similarity">
    <text evidence="1">Belongs to the class-I pyridine nucleotide-disulfide oxidoreductase family.</text>
</comment>
<dbReference type="PIRSF" id="PIRSF000350">
    <property type="entry name" value="Mercury_reductase_MerA"/>
    <property type="match status" value="1"/>
</dbReference>
<evidence type="ECO:0000256" key="6">
    <source>
        <dbReference type="SAM" id="SignalP"/>
    </source>
</evidence>
<feature type="binding site" evidence="4">
    <location>
        <position position="425"/>
    </location>
    <ligand>
        <name>FAD</name>
        <dbReference type="ChEBI" id="CHEBI:57692"/>
    </ligand>
</feature>
<dbReference type="PANTHER" id="PTHR43014">
    <property type="entry name" value="MERCURIC REDUCTASE"/>
    <property type="match status" value="1"/>
</dbReference>
<feature type="signal peptide" evidence="6">
    <location>
        <begin position="1"/>
        <end position="35"/>
    </location>
</feature>
<dbReference type="Gene3D" id="3.50.50.60">
    <property type="entry name" value="FAD/NAD(P)-binding domain"/>
    <property type="match status" value="2"/>
</dbReference>
<keyword evidence="4" id="KW-0547">Nucleotide-binding</keyword>
<keyword evidence="2" id="KW-0285">Flavoprotein</keyword>
<evidence type="ECO:0000256" key="2">
    <source>
        <dbReference type="ARBA" id="ARBA00022630"/>
    </source>
</evidence>
<gene>
    <name evidence="9" type="ORF">ACHAWU_007883</name>
</gene>
<evidence type="ECO:0000256" key="3">
    <source>
        <dbReference type="ARBA" id="ARBA00022827"/>
    </source>
</evidence>
<dbReference type="Gene3D" id="3.30.390.30">
    <property type="match status" value="1"/>
</dbReference>
<evidence type="ECO:0000256" key="5">
    <source>
        <dbReference type="PIRSR" id="PIRSR000350-4"/>
    </source>
</evidence>
<protein>
    <recommendedName>
        <fullName evidence="11">Mercuric reductase</fullName>
    </recommendedName>
</protein>
<keyword evidence="6" id="KW-0732">Signal</keyword>
<organism evidence="9 10">
    <name type="scientific">Discostella pseudostelligera</name>
    <dbReference type="NCBI Taxonomy" id="259834"/>
    <lineage>
        <taxon>Eukaryota</taxon>
        <taxon>Sar</taxon>
        <taxon>Stramenopiles</taxon>
        <taxon>Ochrophyta</taxon>
        <taxon>Bacillariophyta</taxon>
        <taxon>Coscinodiscophyceae</taxon>
        <taxon>Thalassiosirophycidae</taxon>
        <taxon>Stephanodiscales</taxon>
        <taxon>Stephanodiscaceae</taxon>
        <taxon>Discostella</taxon>
    </lineage>
</organism>